<evidence type="ECO:0000256" key="15">
    <source>
        <dbReference type="ARBA" id="ARBA00023136"/>
    </source>
</evidence>
<feature type="transmembrane region" description="Helical" evidence="16">
    <location>
        <begin position="69"/>
        <end position="89"/>
    </location>
</feature>
<keyword evidence="9" id="KW-0999">Mitochondrion inner membrane</keyword>
<dbReference type="InterPro" id="IPR048259">
    <property type="entry name" value="Cytochrome_b_N_euk/bac"/>
</dbReference>
<gene>
    <name evidence="19" type="primary">cytb</name>
</gene>
<evidence type="ECO:0000256" key="2">
    <source>
        <dbReference type="ARBA" id="ARBA00004448"/>
    </source>
</evidence>
<dbReference type="GO" id="GO:0006122">
    <property type="term" value="P:mitochondrial electron transport, ubiquinol to cytochrome c"/>
    <property type="evidence" value="ECO:0007669"/>
    <property type="project" value="TreeGrafter"/>
</dbReference>
<feature type="transmembrane region" description="Helical" evidence="16">
    <location>
        <begin position="170"/>
        <end position="191"/>
    </location>
</feature>
<dbReference type="CDD" id="cd00284">
    <property type="entry name" value="Cytochrome_b_N"/>
    <property type="match status" value="1"/>
</dbReference>
<dbReference type="GO" id="GO:0016491">
    <property type="term" value="F:oxidoreductase activity"/>
    <property type="evidence" value="ECO:0007669"/>
    <property type="project" value="UniProtKB-UniRule"/>
</dbReference>
<dbReference type="InterPro" id="IPR036150">
    <property type="entry name" value="Cyt_b/b6_C_sf"/>
</dbReference>
<organism evidence="19">
    <name type="scientific">Duthiersia expansa</name>
    <dbReference type="NCBI Taxonomy" id="2015383"/>
    <lineage>
        <taxon>Eukaryota</taxon>
        <taxon>Metazoa</taxon>
        <taxon>Spiralia</taxon>
        <taxon>Lophotrochozoa</taxon>
        <taxon>Platyhelminthes</taxon>
        <taxon>Cestoda</taxon>
        <taxon>Eucestoda</taxon>
        <taxon>Diphyllobothriidea</taxon>
        <taxon>Diphyllobothriidae</taxon>
        <taxon>Duthiersia</taxon>
    </lineage>
</organism>
<keyword evidence="8 16" id="KW-0479">Metal-binding</keyword>
<evidence type="ECO:0000256" key="1">
    <source>
        <dbReference type="ARBA" id="ARBA00002566"/>
    </source>
</evidence>
<comment type="function">
    <text evidence="1 16">Component of the ubiquinol-cytochrome c reductase complex (complex III or cytochrome b-c1 complex) that is part of the mitochondrial respiratory chain. The b-c1 complex mediates electron transfer from ubiquinol to cytochrome c. Contributes to the generation of a proton gradient across the mitochondrial membrane that is then used for ATP synthesis.</text>
</comment>
<keyword evidence="4 16" id="KW-0813">Transport</keyword>
<dbReference type="Pfam" id="PF00032">
    <property type="entry name" value="Cytochrom_B_C"/>
    <property type="match status" value="1"/>
</dbReference>
<evidence type="ECO:0000259" key="17">
    <source>
        <dbReference type="PROSITE" id="PS51002"/>
    </source>
</evidence>
<dbReference type="PROSITE" id="PS51002">
    <property type="entry name" value="CYTB_NTER"/>
    <property type="match status" value="1"/>
</dbReference>
<feature type="transmembrane region" description="Helical" evidence="16">
    <location>
        <begin position="333"/>
        <end position="356"/>
    </location>
</feature>
<dbReference type="Pfam" id="PF00033">
    <property type="entry name" value="Cytochrome_B"/>
    <property type="match status" value="1"/>
</dbReference>
<feature type="transmembrane region" description="Helical" evidence="16">
    <location>
        <begin position="280"/>
        <end position="298"/>
    </location>
</feature>
<keyword evidence="13" id="KW-0830">Ubiquinone</keyword>
<comment type="subcellular location">
    <subcellularLocation>
        <location evidence="2">Mitochondrion inner membrane</location>
        <topology evidence="2">Multi-pass membrane protein</topology>
    </subcellularLocation>
</comment>
<dbReference type="GO" id="GO:0005743">
    <property type="term" value="C:mitochondrial inner membrane"/>
    <property type="evidence" value="ECO:0007669"/>
    <property type="project" value="UniProtKB-SubCell"/>
</dbReference>
<keyword evidence="10 16" id="KW-0249">Electron transport</keyword>
<keyword evidence="7 16" id="KW-0812">Transmembrane</keyword>
<keyword evidence="15 16" id="KW-0472">Membrane</keyword>
<keyword evidence="6 16" id="KW-0679">Respiratory chain</keyword>
<geneLocation type="mitochondrion" evidence="19"/>
<keyword evidence="5 16" id="KW-0349">Heme</keyword>
<evidence type="ECO:0000256" key="6">
    <source>
        <dbReference type="ARBA" id="ARBA00022660"/>
    </source>
</evidence>
<dbReference type="InterPro" id="IPR027387">
    <property type="entry name" value="Cytb/b6-like_sf"/>
</dbReference>
<feature type="transmembrane region" description="Helical" evidence="16">
    <location>
        <begin position="221"/>
        <end position="239"/>
    </location>
</feature>
<dbReference type="SUPFAM" id="SSF81648">
    <property type="entry name" value="a domain/subunit of cytochrome bc1 complex (Ubiquinol-cytochrome c reductase)"/>
    <property type="match status" value="1"/>
</dbReference>
<reference evidence="19" key="1">
    <citation type="journal article" date="2021" name="Mol. Phylogenet. Evol.">
        <title>Evolutionary transitions in broad tapeworms (Cestoda: Diphyllobothriidea) revealed by mitogenome and nuclear ribosomal operon phylogenetics.</title>
        <authorList>
            <person name="Fraija-Fernandez N."/>
            <person name="Waeschenbach A."/>
            <person name="Briscoe A.G."/>
            <person name="Hocking S."/>
            <person name="Kuchta Resource R."/>
            <person name="Nyman Resource T."/>
            <person name="Timothy J Littlewood D."/>
        </authorList>
    </citation>
    <scope>NUCLEOTIDE SEQUENCE</scope>
</reference>
<dbReference type="InterPro" id="IPR005797">
    <property type="entry name" value="Cyt_b/b6_N"/>
</dbReference>
<dbReference type="Gene3D" id="1.20.810.10">
    <property type="entry name" value="Cytochrome Bc1 Complex, Chain C"/>
    <property type="match status" value="1"/>
</dbReference>
<accession>A0A8F7GNC8</accession>
<proteinExistence type="inferred from homology"/>
<evidence type="ECO:0000256" key="11">
    <source>
        <dbReference type="ARBA" id="ARBA00022989"/>
    </source>
</evidence>
<dbReference type="PANTHER" id="PTHR19271:SF16">
    <property type="entry name" value="CYTOCHROME B"/>
    <property type="match status" value="1"/>
</dbReference>
<comment type="similarity">
    <text evidence="16">Belongs to the cytochrome b family.</text>
</comment>
<name>A0A8F7GNC8_9CEST</name>
<feature type="domain" description="Cytochrome b/b6 C-terminal region profile" evidence="18">
    <location>
        <begin position="202"/>
        <end position="367"/>
    </location>
</feature>
<evidence type="ECO:0000256" key="9">
    <source>
        <dbReference type="ARBA" id="ARBA00022792"/>
    </source>
</evidence>
<evidence type="ECO:0000256" key="7">
    <source>
        <dbReference type="ARBA" id="ARBA00022692"/>
    </source>
</evidence>
<evidence type="ECO:0000313" key="19">
    <source>
        <dbReference type="EMBL" id="QXU59694.1"/>
    </source>
</evidence>
<keyword evidence="11 16" id="KW-1133">Transmembrane helix</keyword>
<dbReference type="GO" id="GO:0046872">
    <property type="term" value="F:metal ion binding"/>
    <property type="evidence" value="ECO:0007669"/>
    <property type="project" value="UniProtKB-UniRule"/>
</dbReference>
<dbReference type="SUPFAM" id="SSF81342">
    <property type="entry name" value="Transmembrane di-heme cytochromes"/>
    <property type="match status" value="1"/>
</dbReference>
<dbReference type="GO" id="GO:0008121">
    <property type="term" value="F:quinol-cytochrome-c reductase activity"/>
    <property type="evidence" value="ECO:0007669"/>
    <property type="project" value="TreeGrafter"/>
</dbReference>
<evidence type="ECO:0000256" key="10">
    <source>
        <dbReference type="ARBA" id="ARBA00022982"/>
    </source>
</evidence>
<feature type="domain" description="Cytochrome b/b6 N-terminal region profile" evidence="17">
    <location>
        <begin position="1"/>
        <end position="200"/>
    </location>
</feature>
<evidence type="ECO:0000256" key="8">
    <source>
        <dbReference type="ARBA" id="ARBA00022723"/>
    </source>
</evidence>
<evidence type="ECO:0000256" key="12">
    <source>
        <dbReference type="ARBA" id="ARBA00023004"/>
    </source>
</evidence>
<dbReference type="PANTHER" id="PTHR19271">
    <property type="entry name" value="CYTOCHROME B"/>
    <property type="match status" value="1"/>
</dbReference>
<dbReference type="InterPro" id="IPR016174">
    <property type="entry name" value="Di-haem_cyt_TM"/>
</dbReference>
<dbReference type="EMBL" id="MW602525">
    <property type="protein sequence ID" value="QXU59694.1"/>
    <property type="molecule type" value="Genomic_DNA"/>
</dbReference>
<evidence type="ECO:0000256" key="3">
    <source>
        <dbReference type="ARBA" id="ARBA00013531"/>
    </source>
</evidence>
<sequence>MLAIFRGNVVDLPINYSLNYFWCSGFMISIFMVIQILTGVILSLLYVADVDLSFRCVMDLGNESFFVWCVRYWHIWGVTLLFVLFFAHMGRALYYSSYSKLGVWNVGFILYLLTMVEAFLGYILPWHQMSYWAATVLTSIVECLPVFGPVVYKYVVGGFSVTNVTLVRVFSVHVCLGFVILGLMVLHLFYLHKSGSNNPLFSCFGYSDVVYFHSYFTVKDFFCLVSLCSVVTLLIWLAPDFVVDTEGYLEANPLTTPAAIKPEWYFLIYYAMLRSIESKIGGLVCIVSLIFFLWVPSLNKSSAYSVSRQLIFWVVSSLFISLTVLGGCHPEYPFLQVCQCFNVVIVTCTFLFKLLWSIHSPKISSFSVLA</sequence>
<dbReference type="InterPro" id="IPR005798">
    <property type="entry name" value="Cyt_b/b6_C"/>
</dbReference>
<evidence type="ECO:0000256" key="5">
    <source>
        <dbReference type="ARBA" id="ARBA00022617"/>
    </source>
</evidence>
<keyword evidence="12 16" id="KW-0408">Iron</keyword>
<protein>
    <recommendedName>
        <fullName evidence="3 16">Cytochrome b</fullName>
    </recommendedName>
</protein>
<comment type="cofactor">
    <cofactor evidence="16">
        <name>heme b</name>
        <dbReference type="ChEBI" id="CHEBI:60344"/>
    </cofactor>
    <text evidence="16">Binds 2 heme groups non-covalently.</text>
</comment>
<feature type="transmembrane region" description="Helical" evidence="16">
    <location>
        <begin position="20"/>
        <end position="48"/>
    </location>
</feature>
<evidence type="ECO:0000256" key="16">
    <source>
        <dbReference type="RuleBase" id="RU362117"/>
    </source>
</evidence>
<feature type="transmembrane region" description="Helical" evidence="16">
    <location>
        <begin position="310"/>
        <end position="327"/>
    </location>
</feature>
<evidence type="ECO:0000259" key="18">
    <source>
        <dbReference type="PROSITE" id="PS51003"/>
    </source>
</evidence>
<dbReference type="AlphaFoldDB" id="A0A8F7GNC8"/>
<feature type="transmembrane region" description="Helical" evidence="16">
    <location>
        <begin position="131"/>
        <end position="150"/>
    </location>
</feature>
<dbReference type="PROSITE" id="PS51003">
    <property type="entry name" value="CYTB_CTER"/>
    <property type="match status" value="1"/>
</dbReference>
<evidence type="ECO:0000256" key="14">
    <source>
        <dbReference type="ARBA" id="ARBA00023128"/>
    </source>
</evidence>
<keyword evidence="14 16" id="KW-0496">Mitochondrion</keyword>
<feature type="transmembrane region" description="Helical" evidence="16">
    <location>
        <begin position="101"/>
        <end position="124"/>
    </location>
</feature>
<evidence type="ECO:0000256" key="13">
    <source>
        <dbReference type="ARBA" id="ARBA00023075"/>
    </source>
</evidence>
<evidence type="ECO:0000256" key="4">
    <source>
        <dbReference type="ARBA" id="ARBA00022448"/>
    </source>
</evidence>